<gene>
    <name evidence="1" type="ORF">PVAND_017622</name>
</gene>
<proteinExistence type="predicted"/>
<evidence type="ECO:0000313" key="1">
    <source>
        <dbReference type="EMBL" id="KAG5666241.1"/>
    </source>
</evidence>
<dbReference type="EMBL" id="JADBJN010000014">
    <property type="protein sequence ID" value="KAG5666241.1"/>
    <property type="molecule type" value="Genomic_DNA"/>
</dbReference>
<dbReference type="Proteomes" id="UP001107558">
    <property type="component" value="Unassembled WGS sequence"/>
</dbReference>
<sequence length="198" mass="22964">MPKALKKTISGGKKPYDEIQRLENINLPNNYYDIISFEDLKIGKDYSISTVSKKTTTYGERVSLVFKKGGKDRLLFLSPSYNDDTKFENLKHLSEKYGPKFQFRLEGVKIGRGMNIPLYSFFIEGGDDEQNDVESQDSDGELEIAEEVREQDCEVVDKMMKKLEKKSEKSKKRMKCSSDDLTQKKNVDDWYFNYPSTE</sequence>
<dbReference type="AlphaFoldDB" id="A0A9J6B8P1"/>
<evidence type="ECO:0000313" key="2">
    <source>
        <dbReference type="Proteomes" id="UP001107558"/>
    </source>
</evidence>
<protein>
    <submittedName>
        <fullName evidence="1">Uncharacterized protein</fullName>
    </submittedName>
</protein>
<comment type="caution">
    <text evidence="1">The sequence shown here is derived from an EMBL/GenBank/DDBJ whole genome shotgun (WGS) entry which is preliminary data.</text>
</comment>
<accession>A0A9J6B8P1</accession>
<reference evidence="1" key="1">
    <citation type="submission" date="2021-03" db="EMBL/GenBank/DDBJ databases">
        <title>Chromosome level genome of the anhydrobiotic midge Polypedilum vanderplanki.</title>
        <authorList>
            <person name="Yoshida Y."/>
            <person name="Kikawada T."/>
            <person name="Gusev O."/>
        </authorList>
    </citation>
    <scope>NUCLEOTIDE SEQUENCE</scope>
    <source>
        <strain evidence="1">NIAS01</strain>
        <tissue evidence="1">Whole body or cell culture</tissue>
    </source>
</reference>
<keyword evidence="2" id="KW-1185">Reference proteome</keyword>
<name>A0A9J6B8P1_POLVA</name>
<organism evidence="1 2">
    <name type="scientific">Polypedilum vanderplanki</name>
    <name type="common">Sleeping chironomid midge</name>
    <dbReference type="NCBI Taxonomy" id="319348"/>
    <lineage>
        <taxon>Eukaryota</taxon>
        <taxon>Metazoa</taxon>
        <taxon>Ecdysozoa</taxon>
        <taxon>Arthropoda</taxon>
        <taxon>Hexapoda</taxon>
        <taxon>Insecta</taxon>
        <taxon>Pterygota</taxon>
        <taxon>Neoptera</taxon>
        <taxon>Endopterygota</taxon>
        <taxon>Diptera</taxon>
        <taxon>Nematocera</taxon>
        <taxon>Chironomoidea</taxon>
        <taxon>Chironomidae</taxon>
        <taxon>Chironominae</taxon>
        <taxon>Polypedilum</taxon>
        <taxon>Polypedilum</taxon>
    </lineage>
</organism>